<evidence type="ECO:0000256" key="1">
    <source>
        <dbReference type="ARBA" id="ARBA00004141"/>
    </source>
</evidence>
<evidence type="ECO:0000256" key="2">
    <source>
        <dbReference type="ARBA" id="ARBA00022448"/>
    </source>
</evidence>
<organism evidence="7 8">
    <name type="scientific">Seiridium unicorne</name>
    <dbReference type="NCBI Taxonomy" id="138068"/>
    <lineage>
        <taxon>Eukaryota</taxon>
        <taxon>Fungi</taxon>
        <taxon>Dikarya</taxon>
        <taxon>Ascomycota</taxon>
        <taxon>Pezizomycotina</taxon>
        <taxon>Sordariomycetes</taxon>
        <taxon>Xylariomycetidae</taxon>
        <taxon>Amphisphaeriales</taxon>
        <taxon>Sporocadaceae</taxon>
        <taxon>Seiridium</taxon>
    </lineage>
</organism>
<gene>
    <name evidence="7" type="ORF">SUNI508_11100</name>
</gene>
<dbReference type="SUPFAM" id="SSF103473">
    <property type="entry name" value="MFS general substrate transporter"/>
    <property type="match status" value="2"/>
</dbReference>
<feature type="transmembrane region" description="Helical" evidence="6">
    <location>
        <begin position="426"/>
        <end position="447"/>
    </location>
</feature>
<evidence type="ECO:0000256" key="3">
    <source>
        <dbReference type="ARBA" id="ARBA00022692"/>
    </source>
</evidence>
<evidence type="ECO:0000313" key="8">
    <source>
        <dbReference type="Proteomes" id="UP001408356"/>
    </source>
</evidence>
<feature type="transmembrane region" description="Helical" evidence="6">
    <location>
        <begin position="291"/>
        <end position="311"/>
    </location>
</feature>
<comment type="subcellular location">
    <subcellularLocation>
        <location evidence="1">Membrane</location>
        <topology evidence="1">Multi-pass membrane protein</topology>
    </subcellularLocation>
</comment>
<dbReference type="PANTHER" id="PTHR43791:SF70">
    <property type="entry name" value="MAJOR FACILITATOR SUPERFAMILY (MFS) PROFILE DOMAIN-CONTAINING PROTEIN"/>
    <property type="match status" value="1"/>
</dbReference>
<keyword evidence="5 6" id="KW-0472">Membrane</keyword>
<accession>A0ABR2UIR9</accession>
<keyword evidence="8" id="KW-1185">Reference proteome</keyword>
<dbReference type="EMBL" id="JARVKF010000425">
    <property type="protein sequence ID" value="KAK9414527.1"/>
    <property type="molecule type" value="Genomic_DNA"/>
</dbReference>
<evidence type="ECO:0000256" key="4">
    <source>
        <dbReference type="ARBA" id="ARBA00022989"/>
    </source>
</evidence>
<dbReference type="Proteomes" id="UP001408356">
    <property type="component" value="Unassembled WGS sequence"/>
</dbReference>
<evidence type="ECO:0000256" key="5">
    <source>
        <dbReference type="ARBA" id="ARBA00023136"/>
    </source>
</evidence>
<protein>
    <submittedName>
        <fullName evidence="7">Major facilitator superfamily domain-containing protein</fullName>
    </submittedName>
</protein>
<proteinExistence type="predicted"/>
<keyword evidence="2" id="KW-0813">Transport</keyword>
<evidence type="ECO:0000313" key="7">
    <source>
        <dbReference type="EMBL" id="KAK9414527.1"/>
    </source>
</evidence>
<dbReference type="PANTHER" id="PTHR43791">
    <property type="entry name" value="PERMEASE-RELATED"/>
    <property type="match status" value="1"/>
</dbReference>
<keyword evidence="3 6" id="KW-0812">Transmembrane</keyword>
<sequence length="485" mass="53474">MSEKNVSGVTAAHRETAAPNEHLSKLDIAQENDAVGYREYLEGRDFEVTDKETRRVRWKIDLIVLPTLLVTQALQFMDRTALNYANLFGYQTALGLKGQQFNYLSAGYFFGQYPCGSLVCRYPAQKVIAVATLLWGISVVVMTQCRGYSSAMASRFIIGPFRSCGDTRSHLNDGFLVDKTRDPPPPVHLVFCTGLGRHRRIIHFHGYLDSAYRHDTRAVGACILHTGRSHHTLVARHLLRPSGLAVECQVLQSPRAPTLVAVKRVSGNQTGIKNKSFKKEQFIIAAAHPKMIILFISIFAAAIPNGVVSAFSTVTIRDMGFSTTMTTELKSVGDAVQIVALIIGGSVTLNMPNSRLLTSTAANVLCTVAAAWYSQALPYCKSLSKPMDLQQCTNSSLVSTGYCWSNLVGPFVVKESEAPYYNGATIGLLVGYAIKLGCHIALLLYMYMNNRRRDGIYGPANKEASDKAGMQDKTEFENKDFRYVL</sequence>
<name>A0ABR2UIR9_9PEZI</name>
<dbReference type="InterPro" id="IPR036259">
    <property type="entry name" value="MFS_trans_sf"/>
</dbReference>
<comment type="caution">
    <text evidence="7">The sequence shown here is derived from an EMBL/GenBank/DDBJ whole genome shotgun (WGS) entry which is preliminary data.</text>
</comment>
<feature type="transmembrane region" description="Helical" evidence="6">
    <location>
        <begin position="331"/>
        <end position="349"/>
    </location>
</feature>
<evidence type="ECO:0000256" key="6">
    <source>
        <dbReference type="SAM" id="Phobius"/>
    </source>
</evidence>
<keyword evidence="4 6" id="KW-1133">Transmembrane helix</keyword>
<dbReference type="Gene3D" id="1.20.1250.20">
    <property type="entry name" value="MFS general substrate transporter like domains"/>
    <property type="match status" value="1"/>
</dbReference>
<reference evidence="7 8" key="1">
    <citation type="journal article" date="2024" name="J. Plant Pathol.">
        <title>Sequence and assembly of the genome of Seiridium unicorne, isolate CBS 538.82, causal agent of cypress canker disease.</title>
        <authorList>
            <person name="Scali E."/>
            <person name="Rocca G.D."/>
            <person name="Danti R."/>
            <person name="Garbelotto M."/>
            <person name="Barberini S."/>
            <person name="Baroncelli R."/>
            <person name="Emiliani G."/>
        </authorList>
    </citation>
    <scope>NUCLEOTIDE SEQUENCE [LARGE SCALE GENOMIC DNA]</scope>
    <source>
        <strain evidence="7 8">BM-138-508</strain>
    </source>
</reference>